<evidence type="ECO:0000256" key="10">
    <source>
        <dbReference type="ARBA" id="ARBA00037589"/>
    </source>
</evidence>
<keyword evidence="5" id="KW-0812">Transmembrane</keyword>
<comment type="caution">
    <text evidence="16">The sequence shown here is derived from an EMBL/GenBank/DDBJ whole genome shotgun (WGS) entry which is preliminary data.</text>
</comment>
<evidence type="ECO:0000256" key="5">
    <source>
        <dbReference type="ARBA" id="ARBA00022692"/>
    </source>
</evidence>
<evidence type="ECO:0000256" key="13">
    <source>
        <dbReference type="RuleBase" id="RU366031"/>
    </source>
</evidence>
<dbReference type="GO" id="GO:0032259">
    <property type="term" value="P:methylation"/>
    <property type="evidence" value="ECO:0007669"/>
    <property type="project" value="UniProtKB-KW"/>
</dbReference>
<keyword evidence="8 13" id="KW-0456">Lyase</keyword>
<dbReference type="InterPro" id="IPR036108">
    <property type="entry name" value="4pyrrol_syn_uPrphyn_synt_sf"/>
</dbReference>
<evidence type="ECO:0000256" key="8">
    <source>
        <dbReference type="ARBA" id="ARBA00023239"/>
    </source>
</evidence>
<protein>
    <recommendedName>
        <fullName evidence="11 13">Uroporphyrinogen-III synthase</fullName>
        <ecNumber evidence="4 13">4.2.1.75</ecNumber>
    </recommendedName>
</protein>
<keyword evidence="7" id="KW-0472">Membrane</keyword>
<evidence type="ECO:0000256" key="6">
    <source>
        <dbReference type="ARBA" id="ARBA00022989"/>
    </source>
</evidence>
<comment type="catalytic activity">
    <reaction evidence="12 13">
        <text>hydroxymethylbilane = uroporphyrinogen III + H2O</text>
        <dbReference type="Rhea" id="RHEA:18965"/>
        <dbReference type="ChEBI" id="CHEBI:15377"/>
        <dbReference type="ChEBI" id="CHEBI:57308"/>
        <dbReference type="ChEBI" id="CHEBI:57845"/>
        <dbReference type="EC" id="4.2.1.75"/>
    </reaction>
</comment>
<dbReference type="EC" id="4.2.1.75" evidence="4 13"/>
<comment type="function">
    <text evidence="10 13">Catalyzes cyclization of the linear tetrapyrrole, hydroxymethylbilane, to the macrocyclic uroporphyrinogen III.</text>
</comment>
<keyword evidence="16" id="KW-0808">Transferase</keyword>
<organism evidence="16 17">
    <name type="scientific">Pararhodospirillum oryzae</name>
    <dbReference type="NCBI Taxonomy" id="478448"/>
    <lineage>
        <taxon>Bacteria</taxon>
        <taxon>Pseudomonadati</taxon>
        <taxon>Pseudomonadota</taxon>
        <taxon>Alphaproteobacteria</taxon>
        <taxon>Rhodospirillales</taxon>
        <taxon>Rhodospirillaceae</taxon>
        <taxon>Pararhodospirillum</taxon>
    </lineage>
</organism>
<keyword evidence="6" id="KW-1133">Transmembrane helix</keyword>
<evidence type="ECO:0000256" key="9">
    <source>
        <dbReference type="ARBA" id="ARBA00023244"/>
    </source>
</evidence>
<comment type="pathway">
    <text evidence="2 13">Porphyrin-containing compound metabolism; protoporphyrin-IX biosynthesis; coproporphyrinogen-III from 5-aminolevulinate: step 3/4.</text>
</comment>
<dbReference type="GO" id="GO:0008168">
    <property type="term" value="F:methyltransferase activity"/>
    <property type="evidence" value="ECO:0007669"/>
    <property type="project" value="UniProtKB-KW"/>
</dbReference>
<dbReference type="InterPro" id="IPR003754">
    <property type="entry name" value="4pyrrol_synth_uPrphyn_synth"/>
</dbReference>
<evidence type="ECO:0000256" key="2">
    <source>
        <dbReference type="ARBA" id="ARBA00004772"/>
    </source>
</evidence>
<proteinExistence type="inferred from homology"/>
<dbReference type="PANTHER" id="PTHR38042:SF1">
    <property type="entry name" value="UROPORPHYRINOGEN-III SYNTHASE, CHLOROPLASTIC"/>
    <property type="match status" value="1"/>
</dbReference>
<dbReference type="GO" id="GO:0016020">
    <property type="term" value="C:membrane"/>
    <property type="evidence" value="ECO:0007669"/>
    <property type="project" value="UniProtKB-SubCell"/>
</dbReference>
<comment type="similarity">
    <text evidence="3 13">Belongs to the uroporphyrinogen-III synthase family.</text>
</comment>
<dbReference type="InterPro" id="IPR039793">
    <property type="entry name" value="UROS/Hem4"/>
</dbReference>
<evidence type="ECO:0000259" key="15">
    <source>
        <dbReference type="Pfam" id="PF02602"/>
    </source>
</evidence>
<evidence type="ECO:0000256" key="4">
    <source>
        <dbReference type="ARBA" id="ARBA00013109"/>
    </source>
</evidence>
<sequence length="673" mass="70664">MRALITRPRDDAKRVIEPLQAQGIDCVLEPLLAVHFKVTAPPVPWRRDPFRVDVARAQGLVFSSANGVRAFAAVSRQRTTPAYCVGDSTARVAREHGFRTVHSADGDVKALAVLIRQLADPARGPLVHAAGSKVAGDLAGDLAADGFTVLRHVLYEARPATALSPETVQALNAGALDAVLLFSPRTARTFAELVRGAGLEARLAPVVAYALSPAVADALAGLPFSAVRVAAAPTQEALLALIGADCAAGSPGTATPGPTESEPTKQGGFPVMTERSKNDPLDGKWEAAAPAGSPSPDATPSWGGPPAGGRPSREKPWSDASAGQRPPAPPKRRKGGGCLPMMLLLLLAFFSAVAIPGSYSWWRNQIPEPYRAQVPDLPFKPEDPDVTALQQRASRLASDLGTAQSKVSSLEDELAAVRKLAENAGVTVDLTGPLSDQAGAYLYDQIRRVQSRVDTLSTSMVTPSNILSLSDRVTDIEKIARQTQTRRSTALALLLSVAQIREAADRGESFLDQLRTVEAIVGDQASFLNAMEPLVPLAPKGVASRAGLRAGFAEMARAVTKATAITESDSWVDRTVGALSTVVLVRRTDEAAEQPTPLVLLARAEKQVHENDLAGAKMILEGLEGAAAEAARPWMDAVANRLVAEAALSDLTSLAVAEVGAARATEPGSPTEG</sequence>
<evidence type="ECO:0000256" key="7">
    <source>
        <dbReference type="ARBA" id="ARBA00023136"/>
    </source>
</evidence>
<dbReference type="SUPFAM" id="SSF69618">
    <property type="entry name" value="HemD-like"/>
    <property type="match status" value="1"/>
</dbReference>
<name>A0A512HBM4_9PROT</name>
<keyword evidence="17" id="KW-1185">Reference proteome</keyword>
<dbReference type="RefSeq" id="WP_147164827.1">
    <property type="nucleotide sequence ID" value="NZ_BJZO01000112.1"/>
</dbReference>
<feature type="compositionally biased region" description="Low complexity" evidence="14">
    <location>
        <begin position="287"/>
        <end position="301"/>
    </location>
</feature>
<dbReference type="AlphaFoldDB" id="A0A512HBM4"/>
<dbReference type="CDD" id="cd06578">
    <property type="entry name" value="HemD"/>
    <property type="match status" value="1"/>
</dbReference>
<feature type="compositionally biased region" description="Basic and acidic residues" evidence="14">
    <location>
        <begin position="274"/>
        <end position="285"/>
    </location>
</feature>
<comment type="subcellular location">
    <subcellularLocation>
        <location evidence="1">Membrane</location>
    </subcellularLocation>
</comment>
<dbReference type="Pfam" id="PF02602">
    <property type="entry name" value="HEM4"/>
    <property type="match status" value="1"/>
</dbReference>
<dbReference type="InterPro" id="IPR019133">
    <property type="entry name" value="MIC60"/>
</dbReference>
<evidence type="ECO:0000256" key="12">
    <source>
        <dbReference type="ARBA" id="ARBA00048617"/>
    </source>
</evidence>
<dbReference type="GO" id="GO:0006780">
    <property type="term" value="P:uroporphyrinogen III biosynthetic process"/>
    <property type="evidence" value="ECO:0007669"/>
    <property type="project" value="UniProtKB-UniRule"/>
</dbReference>
<gene>
    <name evidence="16" type="ORF">ROR02_29310</name>
</gene>
<dbReference type="GO" id="GO:0004852">
    <property type="term" value="F:uroporphyrinogen-III synthase activity"/>
    <property type="evidence" value="ECO:0007669"/>
    <property type="project" value="UniProtKB-UniRule"/>
</dbReference>
<dbReference type="OrthoDB" id="7163809at2"/>
<dbReference type="Proteomes" id="UP000321567">
    <property type="component" value="Unassembled WGS sequence"/>
</dbReference>
<evidence type="ECO:0000256" key="3">
    <source>
        <dbReference type="ARBA" id="ARBA00008133"/>
    </source>
</evidence>
<dbReference type="Pfam" id="PF09731">
    <property type="entry name" value="Mitofilin"/>
    <property type="match status" value="1"/>
</dbReference>
<feature type="domain" description="Tetrapyrrole biosynthesis uroporphyrinogen III synthase" evidence="15">
    <location>
        <begin position="16"/>
        <end position="239"/>
    </location>
</feature>
<dbReference type="PANTHER" id="PTHR38042">
    <property type="entry name" value="UROPORPHYRINOGEN-III SYNTHASE, CHLOROPLASTIC"/>
    <property type="match status" value="1"/>
</dbReference>
<keyword evidence="9 13" id="KW-0627">Porphyrin biosynthesis</keyword>
<evidence type="ECO:0000256" key="1">
    <source>
        <dbReference type="ARBA" id="ARBA00004370"/>
    </source>
</evidence>
<reference evidence="16 17" key="1">
    <citation type="submission" date="2019-07" db="EMBL/GenBank/DDBJ databases">
        <title>Whole genome shotgun sequence of Rhodospirillum oryzae NBRC 107573.</title>
        <authorList>
            <person name="Hosoyama A."/>
            <person name="Uohara A."/>
            <person name="Ohji S."/>
            <person name="Ichikawa N."/>
        </authorList>
    </citation>
    <scope>NUCLEOTIDE SEQUENCE [LARGE SCALE GENOMIC DNA]</scope>
    <source>
        <strain evidence="16 17">NBRC 107573</strain>
    </source>
</reference>
<accession>A0A512HBM4</accession>
<evidence type="ECO:0000256" key="14">
    <source>
        <dbReference type="SAM" id="MobiDB-lite"/>
    </source>
</evidence>
<evidence type="ECO:0000313" key="16">
    <source>
        <dbReference type="EMBL" id="GEO82800.1"/>
    </source>
</evidence>
<dbReference type="EMBL" id="BJZO01000112">
    <property type="protein sequence ID" value="GEO82800.1"/>
    <property type="molecule type" value="Genomic_DNA"/>
</dbReference>
<evidence type="ECO:0000313" key="17">
    <source>
        <dbReference type="Proteomes" id="UP000321567"/>
    </source>
</evidence>
<evidence type="ECO:0000256" key="11">
    <source>
        <dbReference type="ARBA" id="ARBA00040167"/>
    </source>
</evidence>
<feature type="region of interest" description="Disordered" evidence="14">
    <location>
        <begin position="250"/>
        <end position="334"/>
    </location>
</feature>
<keyword evidence="16" id="KW-0489">Methyltransferase</keyword>
<dbReference type="GO" id="GO:0006782">
    <property type="term" value="P:protoporphyrinogen IX biosynthetic process"/>
    <property type="evidence" value="ECO:0007669"/>
    <property type="project" value="UniProtKB-UniRule"/>
</dbReference>
<dbReference type="Gene3D" id="3.40.50.10090">
    <property type="match status" value="2"/>
</dbReference>